<comment type="caution">
    <text evidence="3">The sequence shown here is derived from an EMBL/GenBank/DDBJ whole genome shotgun (WGS) entry which is preliminary data.</text>
</comment>
<dbReference type="Pfam" id="PF13612">
    <property type="entry name" value="DDE_Tnp_1_3"/>
    <property type="match status" value="1"/>
</dbReference>
<evidence type="ECO:0000313" key="4">
    <source>
        <dbReference type="Proteomes" id="UP001304671"/>
    </source>
</evidence>
<sequence>MYDAQVVVLAILAARYFHGNFVSAGLYLRDHHGVKLIDKSGLNRRLHGLESHFTCLFGVLSHVFKELNTNNIYVIDSFPVAVCGSPPGHNIRINRCKLLRNDVYRGYNSSKREYFYGFKLQVVVSQDGSPVGYYITAGSIADITAFQAMNLDLPPQSTLYADSAYTDYELEDFYAQCEDIYLKVTRKNNSKRPDERCQAFLKEHYRKTIEHTFNGITNLFPRSIHAVTIKGFILKLVLFLFAYAIEKL</sequence>
<name>A0ABU5QVC8_9BACT</name>
<keyword evidence="1" id="KW-0812">Transmembrane</keyword>
<reference evidence="3 4" key="1">
    <citation type="submission" date="2023-12" db="EMBL/GenBank/DDBJ databases">
        <title>Novel species of the genus Arcicella isolated from rivers.</title>
        <authorList>
            <person name="Lu H."/>
        </authorList>
    </citation>
    <scope>NUCLEOTIDE SEQUENCE [LARGE SCALE GENOMIC DNA]</scope>
    <source>
        <strain evidence="3 4">LMG 21963</strain>
    </source>
</reference>
<evidence type="ECO:0000259" key="2">
    <source>
        <dbReference type="Pfam" id="PF13612"/>
    </source>
</evidence>
<dbReference type="RefSeq" id="WP_323254077.1">
    <property type="nucleotide sequence ID" value="NZ_JAYFUL010000089.1"/>
</dbReference>
<proteinExistence type="predicted"/>
<protein>
    <submittedName>
        <fullName evidence="3">IS982 family transposase</fullName>
    </submittedName>
</protein>
<keyword evidence="1" id="KW-0472">Membrane</keyword>
<dbReference type="InterPro" id="IPR025668">
    <property type="entry name" value="Tnp_DDE_dom"/>
</dbReference>
<accession>A0ABU5QVC8</accession>
<keyword evidence="1" id="KW-1133">Transmembrane helix</keyword>
<dbReference type="EMBL" id="JAYFUL010000089">
    <property type="protein sequence ID" value="MEA5261041.1"/>
    <property type="molecule type" value="Genomic_DNA"/>
</dbReference>
<organism evidence="3 4">
    <name type="scientific">Arcicella aquatica</name>
    <dbReference type="NCBI Taxonomy" id="217141"/>
    <lineage>
        <taxon>Bacteria</taxon>
        <taxon>Pseudomonadati</taxon>
        <taxon>Bacteroidota</taxon>
        <taxon>Cytophagia</taxon>
        <taxon>Cytophagales</taxon>
        <taxon>Flectobacillaceae</taxon>
        <taxon>Arcicella</taxon>
    </lineage>
</organism>
<gene>
    <name evidence="3" type="ORF">VB264_24800</name>
</gene>
<dbReference type="NCBIfam" id="NF033520">
    <property type="entry name" value="transpos_IS982"/>
    <property type="match status" value="1"/>
</dbReference>
<evidence type="ECO:0000313" key="3">
    <source>
        <dbReference type="EMBL" id="MEA5261041.1"/>
    </source>
</evidence>
<keyword evidence="4" id="KW-1185">Reference proteome</keyword>
<feature type="transmembrane region" description="Helical" evidence="1">
    <location>
        <begin position="227"/>
        <end position="245"/>
    </location>
</feature>
<evidence type="ECO:0000256" key="1">
    <source>
        <dbReference type="SAM" id="Phobius"/>
    </source>
</evidence>
<dbReference type="Proteomes" id="UP001304671">
    <property type="component" value="Unassembled WGS sequence"/>
</dbReference>
<feature type="domain" description="Transposase DDE" evidence="2">
    <location>
        <begin position="69"/>
        <end position="218"/>
    </location>
</feature>